<evidence type="ECO:0000313" key="2">
    <source>
        <dbReference type="Proteomes" id="UP000189777"/>
    </source>
</evidence>
<dbReference type="EMBL" id="FUZQ01000004">
    <property type="protein sequence ID" value="SKC68819.1"/>
    <property type="molecule type" value="Genomic_DNA"/>
</dbReference>
<sequence length="102" mass="10840">MDLRDPSAASVSVAQHVSQGGKGINAVVGRVKTEAGYRAQQSWHGASIETVAELGADTPEWAQLLVRALTFRIATFHLLEGWSPARSNRYAPAADAALALAR</sequence>
<organism evidence="1 2">
    <name type="scientific">Krasilnikoviella flava</name>
    <dbReference type="NCBI Taxonomy" id="526729"/>
    <lineage>
        <taxon>Bacteria</taxon>
        <taxon>Bacillati</taxon>
        <taxon>Actinomycetota</taxon>
        <taxon>Actinomycetes</taxon>
        <taxon>Micrococcales</taxon>
        <taxon>Promicromonosporaceae</taxon>
        <taxon>Krasilnikoviella</taxon>
    </lineage>
</organism>
<keyword evidence="2" id="KW-1185">Reference proteome</keyword>
<gene>
    <name evidence="1" type="ORF">SAMN04324258_2626</name>
</gene>
<name>A0A1T5KZM6_9MICO</name>
<dbReference type="AlphaFoldDB" id="A0A1T5KZM6"/>
<accession>A0A1T5KZM6</accession>
<dbReference type="RefSeq" id="WP_079574904.1">
    <property type="nucleotide sequence ID" value="NZ_FUZQ01000004.1"/>
</dbReference>
<evidence type="ECO:0000313" key="1">
    <source>
        <dbReference type="EMBL" id="SKC68819.1"/>
    </source>
</evidence>
<reference evidence="1 2" key="1">
    <citation type="submission" date="2017-02" db="EMBL/GenBank/DDBJ databases">
        <authorList>
            <person name="Peterson S.W."/>
        </authorList>
    </citation>
    <scope>NUCLEOTIDE SEQUENCE [LARGE SCALE GENOMIC DNA]</scope>
    <source>
        <strain evidence="1 2">DSM 21481</strain>
    </source>
</reference>
<proteinExistence type="predicted"/>
<protein>
    <submittedName>
        <fullName evidence="1">Uncharacterized protein</fullName>
    </submittedName>
</protein>
<dbReference type="Proteomes" id="UP000189777">
    <property type="component" value="Unassembled WGS sequence"/>
</dbReference>
<dbReference type="OrthoDB" id="4427130at2"/>